<keyword evidence="6" id="KW-1133">Transmembrane helix</keyword>
<keyword evidence="4" id="KW-0808">Transferase</keyword>
<reference evidence="9 10" key="1">
    <citation type="submission" date="2020-03" db="EMBL/GenBank/DDBJ databases">
        <authorList>
            <consortium name="Genoscope - CEA"/>
            <person name="William W."/>
        </authorList>
    </citation>
    <scope>NUCLEOTIDE SEQUENCE [LARGE SCALE GENOMIC DNA]</scope>
    <source>
        <strain evidence="10">DSM 16959</strain>
    </source>
</reference>
<evidence type="ECO:0000256" key="2">
    <source>
        <dbReference type="ARBA" id="ARBA00022475"/>
    </source>
</evidence>
<dbReference type="GO" id="GO:0016763">
    <property type="term" value="F:pentosyltransferase activity"/>
    <property type="evidence" value="ECO:0007669"/>
    <property type="project" value="TreeGrafter"/>
</dbReference>
<dbReference type="OrthoDB" id="9775035at2"/>
<evidence type="ECO:0000256" key="6">
    <source>
        <dbReference type="ARBA" id="ARBA00022989"/>
    </source>
</evidence>
<evidence type="ECO:0000313" key="9">
    <source>
        <dbReference type="EMBL" id="CAB1369232.1"/>
    </source>
</evidence>
<keyword evidence="2" id="KW-1003">Cell membrane</keyword>
<evidence type="ECO:0000256" key="3">
    <source>
        <dbReference type="ARBA" id="ARBA00022676"/>
    </source>
</evidence>
<accession>A0A6S6Y9I6</accession>
<keyword evidence="7" id="KW-0472">Membrane</keyword>
<dbReference type="KEGG" id="doe:DENOEST_2067"/>
<gene>
    <name evidence="9" type="ORF">DENOEST_2067</name>
</gene>
<dbReference type="InterPro" id="IPR050297">
    <property type="entry name" value="LipidA_mod_glycosyltrf_83"/>
</dbReference>
<evidence type="ECO:0000256" key="4">
    <source>
        <dbReference type="ARBA" id="ARBA00022679"/>
    </source>
</evidence>
<feature type="domain" description="ArnT-like N-terminal" evidence="8">
    <location>
        <begin position="42"/>
        <end position="228"/>
    </location>
</feature>
<protein>
    <recommendedName>
        <fullName evidence="8">ArnT-like N-terminal domain-containing protein</fullName>
    </recommendedName>
</protein>
<dbReference type="PANTHER" id="PTHR33908:SF11">
    <property type="entry name" value="MEMBRANE PROTEIN"/>
    <property type="match status" value="1"/>
</dbReference>
<keyword evidence="5" id="KW-0812">Transmembrane</keyword>
<dbReference type="GO" id="GO:0006493">
    <property type="term" value="P:protein O-linked glycosylation"/>
    <property type="evidence" value="ECO:0007669"/>
    <property type="project" value="InterPro"/>
</dbReference>
<dbReference type="Pfam" id="PF02366">
    <property type="entry name" value="PMT"/>
    <property type="match status" value="1"/>
</dbReference>
<dbReference type="AlphaFoldDB" id="A0A6S6Y9I6"/>
<dbReference type="Proteomes" id="UP000515733">
    <property type="component" value="Chromosome"/>
</dbReference>
<keyword evidence="10" id="KW-1185">Reference proteome</keyword>
<evidence type="ECO:0000259" key="8">
    <source>
        <dbReference type="Pfam" id="PF02366"/>
    </source>
</evidence>
<evidence type="ECO:0000256" key="7">
    <source>
        <dbReference type="ARBA" id="ARBA00023136"/>
    </source>
</evidence>
<dbReference type="GO" id="GO:0009103">
    <property type="term" value="P:lipopolysaccharide biosynthetic process"/>
    <property type="evidence" value="ECO:0007669"/>
    <property type="project" value="UniProtKB-ARBA"/>
</dbReference>
<dbReference type="GO" id="GO:0000030">
    <property type="term" value="F:mannosyltransferase activity"/>
    <property type="evidence" value="ECO:0007669"/>
    <property type="project" value="InterPro"/>
</dbReference>
<name>A0A6S6Y9I6_9PROT</name>
<sequence length="530" mass="58022">MTLGRLFPFFLLALLLLGWGIWEATGLTGKDEYLLGLRIPLEMMQRDAWWVPFIDGAPRLKKPPLLYWLGRLSYEGFGPSLVAARGITVAFALLLLGCTAWLGKRLGGSLGTGLLAAGVLLGMSGMASESRRLMLDVPVAALSISAFCLYLGWLDRRRPVLLLGAAVLISGALLTKGPIALVACGGGLLALWFTRPESRSALVRHWETHALALAAALALPLYWYLHVRQHYGAQLAAAARDELEARQLMALSPDAAIGILTLALPWSFIAFHGLWQRRHRAETRFLGLWLLFTLLPFFFIRSFERYLIGSLPALALLAALALKAGTVPAWTRRLGSLVPALLATALALLLWRWQLGGWLPLAIVLSVFLILWWRRECTPRGLIASTALLWAVAWGLAFPCLGVNAVPTSLVDLARQRPVILFAGPQPALLPLLSGRAQRQTSQMDRLAATDLTPGTLLTLRAEDRPQLDRQLQALGRSARPVMAFQTLSSAGSGIRFARQGTTRADWQLAWNGRSPIPLMSTIQVLEMAP</sequence>
<keyword evidence="3" id="KW-0328">Glycosyltransferase</keyword>
<dbReference type="RefSeq" id="WP_145769215.1">
    <property type="nucleotide sequence ID" value="NZ_LR778301.1"/>
</dbReference>
<evidence type="ECO:0000256" key="5">
    <source>
        <dbReference type="ARBA" id="ARBA00022692"/>
    </source>
</evidence>
<proteinExistence type="predicted"/>
<organism evidence="9 10">
    <name type="scientific">Denitratisoma oestradiolicum</name>
    <dbReference type="NCBI Taxonomy" id="311182"/>
    <lineage>
        <taxon>Bacteria</taxon>
        <taxon>Pseudomonadati</taxon>
        <taxon>Pseudomonadota</taxon>
        <taxon>Betaproteobacteria</taxon>
        <taxon>Nitrosomonadales</taxon>
        <taxon>Sterolibacteriaceae</taxon>
        <taxon>Denitratisoma</taxon>
    </lineage>
</organism>
<dbReference type="GO" id="GO:0005886">
    <property type="term" value="C:plasma membrane"/>
    <property type="evidence" value="ECO:0007669"/>
    <property type="project" value="UniProtKB-SubCell"/>
</dbReference>
<comment type="subcellular location">
    <subcellularLocation>
        <location evidence="1">Cell membrane</location>
        <topology evidence="1">Multi-pass membrane protein</topology>
    </subcellularLocation>
</comment>
<evidence type="ECO:0000313" key="10">
    <source>
        <dbReference type="Proteomes" id="UP000515733"/>
    </source>
</evidence>
<dbReference type="PANTHER" id="PTHR33908">
    <property type="entry name" value="MANNOSYLTRANSFERASE YKCB-RELATED"/>
    <property type="match status" value="1"/>
</dbReference>
<dbReference type="InterPro" id="IPR003342">
    <property type="entry name" value="ArnT-like_N"/>
</dbReference>
<evidence type="ECO:0000256" key="1">
    <source>
        <dbReference type="ARBA" id="ARBA00004651"/>
    </source>
</evidence>
<dbReference type="EMBL" id="LR778301">
    <property type="protein sequence ID" value="CAB1369232.1"/>
    <property type="molecule type" value="Genomic_DNA"/>
</dbReference>